<dbReference type="STRING" id="3880.A0A072VGV4"/>
<evidence type="ECO:0000256" key="2">
    <source>
        <dbReference type="ARBA" id="ARBA00022598"/>
    </source>
</evidence>
<dbReference type="InterPro" id="IPR055377">
    <property type="entry name" value="GH3_M"/>
</dbReference>
<evidence type="ECO:0000259" key="4">
    <source>
        <dbReference type="Pfam" id="PF23572"/>
    </source>
</evidence>
<dbReference type="InterPro" id="IPR055378">
    <property type="entry name" value="GH3_C"/>
</dbReference>
<protein>
    <submittedName>
        <fullName evidence="5">Indole-3-acetic acid-amido synthetase</fullName>
    </submittedName>
</protein>
<evidence type="ECO:0000313" key="7">
    <source>
        <dbReference type="Proteomes" id="UP000002051"/>
    </source>
</evidence>
<dbReference type="Pfam" id="PF23572">
    <property type="entry name" value="GH3_C"/>
    <property type="match status" value="1"/>
</dbReference>
<dbReference type="Pfam" id="PF03321">
    <property type="entry name" value="GH3"/>
    <property type="match status" value="1"/>
</dbReference>
<keyword evidence="2" id="KW-0436">Ligase</keyword>
<proteinExistence type="inferred from homology"/>
<dbReference type="AlphaFoldDB" id="A0A072VGV4"/>
<dbReference type="EnsemblPlants" id="KEH41274">
    <property type="protein sequence ID" value="KEH41274"/>
    <property type="gene ID" value="MTR_1g047730"/>
</dbReference>
<reference evidence="6" key="3">
    <citation type="submission" date="2015-04" db="UniProtKB">
        <authorList>
            <consortium name="EnsemblPlants"/>
        </authorList>
    </citation>
    <scope>IDENTIFICATION</scope>
    <source>
        <strain evidence="6">cv. Jemalong A17</strain>
    </source>
</reference>
<dbReference type="InterPro" id="IPR004993">
    <property type="entry name" value="GH3"/>
</dbReference>
<accession>A0A072VGV4</accession>
<dbReference type="GO" id="GO:0005737">
    <property type="term" value="C:cytoplasm"/>
    <property type="evidence" value="ECO:0000318"/>
    <property type="project" value="GO_Central"/>
</dbReference>
<evidence type="ECO:0000259" key="3">
    <source>
        <dbReference type="Pfam" id="PF23571"/>
    </source>
</evidence>
<comment type="similarity">
    <text evidence="1">Belongs to the IAA-amido conjugating enzyme family.</text>
</comment>
<dbReference type="HOGENOM" id="CLU_016249_2_1_1"/>
<organism evidence="5 7">
    <name type="scientific">Medicago truncatula</name>
    <name type="common">Barrel medic</name>
    <name type="synonym">Medicago tribuloides</name>
    <dbReference type="NCBI Taxonomy" id="3880"/>
    <lineage>
        <taxon>Eukaryota</taxon>
        <taxon>Viridiplantae</taxon>
        <taxon>Streptophyta</taxon>
        <taxon>Embryophyta</taxon>
        <taxon>Tracheophyta</taxon>
        <taxon>Spermatophyta</taxon>
        <taxon>Magnoliopsida</taxon>
        <taxon>eudicotyledons</taxon>
        <taxon>Gunneridae</taxon>
        <taxon>Pentapetalae</taxon>
        <taxon>rosids</taxon>
        <taxon>fabids</taxon>
        <taxon>Fabales</taxon>
        <taxon>Fabaceae</taxon>
        <taxon>Papilionoideae</taxon>
        <taxon>50 kb inversion clade</taxon>
        <taxon>NPAAA clade</taxon>
        <taxon>Hologalegina</taxon>
        <taxon>IRL clade</taxon>
        <taxon>Trifolieae</taxon>
        <taxon>Medicago</taxon>
    </lineage>
</organism>
<dbReference type="EMBL" id="CM001217">
    <property type="protein sequence ID" value="KEH41274.1"/>
    <property type="molecule type" value="Genomic_DNA"/>
</dbReference>
<reference evidence="5 7" key="1">
    <citation type="journal article" date="2011" name="Nature">
        <title>The Medicago genome provides insight into the evolution of rhizobial symbioses.</title>
        <authorList>
            <person name="Young N.D."/>
            <person name="Debelle F."/>
            <person name="Oldroyd G.E."/>
            <person name="Geurts R."/>
            <person name="Cannon S.B."/>
            <person name="Udvardi M.K."/>
            <person name="Benedito V.A."/>
            <person name="Mayer K.F."/>
            <person name="Gouzy J."/>
            <person name="Schoof H."/>
            <person name="Van de Peer Y."/>
            <person name="Proost S."/>
            <person name="Cook D.R."/>
            <person name="Meyers B.C."/>
            <person name="Spannagl M."/>
            <person name="Cheung F."/>
            <person name="De Mita S."/>
            <person name="Krishnakumar V."/>
            <person name="Gundlach H."/>
            <person name="Zhou S."/>
            <person name="Mudge J."/>
            <person name="Bharti A.K."/>
            <person name="Murray J.D."/>
            <person name="Naoumkina M.A."/>
            <person name="Rosen B."/>
            <person name="Silverstein K.A."/>
            <person name="Tang H."/>
            <person name="Rombauts S."/>
            <person name="Zhao P.X."/>
            <person name="Zhou P."/>
            <person name="Barbe V."/>
            <person name="Bardou P."/>
            <person name="Bechner M."/>
            <person name="Bellec A."/>
            <person name="Berger A."/>
            <person name="Berges H."/>
            <person name="Bidwell S."/>
            <person name="Bisseling T."/>
            <person name="Choisne N."/>
            <person name="Couloux A."/>
            <person name="Denny R."/>
            <person name="Deshpande S."/>
            <person name="Dai X."/>
            <person name="Doyle J.J."/>
            <person name="Dudez A.M."/>
            <person name="Farmer A.D."/>
            <person name="Fouteau S."/>
            <person name="Franken C."/>
            <person name="Gibelin C."/>
            <person name="Gish J."/>
            <person name="Goldstein S."/>
            <person name="Gonzalez A.J."/>
            <person name="Green P.J."/>
            <person name="Hallab A."/>
            <person name="Hartog M."/>
            <person name="Hua A."/>
            <person name="Humphray S.J."/>
            <person name="Jeong D.H."/>
            <person name="Jing Y."/>
            <person name="Jocker A."/>
            <person name="Kenton S.M."/>
            <person name="Kim D.J."/>
            <person name="Klee K."/>
            <person name="Lai H."/>
            <person name="Lang C."/>
            <person name="Lin S."/>
            <person name="Macmil S.L."/>
            <person name="Magdelenat G."/>
            <person name="Matthews L."/>
            <person name="McCorrison J."/>
            <person name="Monaghan E.L."/>
            <person name="Mun J.H."/>
            <person name="Najar F.Z."/>
            <person name="Nicholson C."/>
            <person name="Noirot C."/>
            <person name="O'Bleness M."/>
            <person name="Paule C.R."/>
            <person name="Poulain J."/>
            <person name="Prion F."/>
            <person name="Qin B."/>
            <person name="Qu C."/>
            <person name="Retzel E.F."/>
            <person name="Riddle C."/>
            <person name="Sallet E."/>
            <person name="Samain S."/>
            <person name="Samson N."/>
            <person name="Sanders I."/>
            <person name="Saurat O."/>
            <person name="Scarpelli C."/>
            <person name="Schiex T."/>
            <person name="Segurens B."/>
            <person name="Severin A.J."/>
            <person name="Sherrier D.J."/>
            <person name="Shi R."/>
            <person name="Sims S."/>
            <person name="Singer S.R."/>
            <person name="Sinharoy S."/>
            <person name="Sterck L."/>
            <person name="Viollet A."/>
            <person name="Wang B.B."/>
            <person name="Wang K."/>
            <person name="Wang M."/>
            <person name="Wang X."/>
            <person name="Warfsmann J."/>
            <person name="Weissenbach J."/>
            <person name="White D.D."/>
            <person name="White J.D."/>
            <person name="Wiley G.B."/>
            <person name="Wincker P."/>
            <person name="Xing Y."/>
            <person name="Yang L."/>
            <person name="Yao Z."/>
            <person name="Ying F."/>
            <person name="Zhai J."/>
            <person name="Zhou L."/>
            <person name="Zuber A."/>
            <person name="Denarie J."/>
            <person name="Dixon R.A."/>
            <person name="May G.D."/>
            <person name="Schwartz D.C."/>
            <person name="Rogers J."/>
            <person name="Quetier F."/>
            <person name="Town C.D."/>
            <person name="Roe B.A."/>
        </authorList>
    </citation>
    <scope>NUCLEOTIDE SEQUENCE [LARGE SCALE GENOMIC DNA]</scope>
    <source>
        <strain evidence="5">A17</strain>
        <strain evidence="6 7">cv. Jemalong A17</strain>
    </source>
</reference>
<dbReference type="GO" id="GO:0016881">
    <property type="term" value="F:acid-amino acid ligase activity"/>
    <property type="evidence" value="ECO:0000318"/>
    <property type="project" value="GO_Central"/>
</dbReference>
<evidence type="ECO:0000256" key="1">
    <source>
        <dbReference type="ARBA" id="ARBA00008068"/>
    </source>
</evidence>
<dbReference type="PANTHER" id="PTHR31901:SF46">
    <property type="entry name" value="INDOLE-3-ACETIC ACID-AMIDO SYNTHETASE"/>
    <property type="match status" value="1"/>
</dbReference>
<gene>
    <name evidence="5" type="ordered locus">MTR_1g047730</name>
</gene>
<dbReference type="PANTHER" id="PTHR31901">
    <property type="entry name" value="GH3 DOMAIN-CONTAINING PROTEIN"/>
    <property type="match status" value="1"/>
</dbReference>
<feature type="domain" description="GH3 C-terminal" evidence="4">
    <location>
        <begin position="236"/>
        <end position="339"/>
    </location>
</feature>
<dbReference type="Pfam" id="PF23571">
    <property type="entry name" value="GH3_M"/>
    <property type="match status" value="1"/>
</dbReference>
<sequence>MDKFIEEFEEVSTDAARVQRVTLKRILEDNALAEYLQNLGLNGRTDPESFKFGTSINRIIDGDASSFLTTKPVTAMSLREFPMMKNGKALHFIYGSKQFKTRGGLVATTITGELPLVTSIYGASEGFIAANVNPKLPPEFATYAVFPQNGYFEFIPLTQLNNDGTFLCADPQPMGLTEVKVGKEYEIVVTNSAGLYRYRLGDVVKVMGFHNSTPKLKFIRRSSILRSINIDKNTEKDLQLAVEASSKLLAEEKLEVVEFTSHVDLSKEPGHYVIFWEINGEASEQSFIDAGYTSSRKFNTIGALELRVVRKGTFQKILDHYLGLGTSVSQYNTPRCVGSAHNIVLQLLNENVVKNHLSTAFS</sequence>
<keyword evidence="7" id="KW-1185">Reference proteome</keyword>
<evidence type="ECO:0000313" key="6">
    <source>
        <dbReference type="EnsemblPlants" id="KEH41274"/>
    </source>
</evidence>
<feature type="domain" description="GH3 middle" evidence="3">
    <location>
        <begin position="143"/>
        <end position="221"/>
    </location>
</feature>
<name>A0A072VGV4_MEDTR</name>
<evidence type="ECO:0000313" key="5">
    <source>
        <dbReference type="EMBL" id="KEH41274.1"/>
    </source>
</evidence>
<reference evidence="5 7" key="2">
    <citation type="journal article" date="2014" name="BMC Genomics">
        <title>An improved genome release (version Mt4.0) for the model legume Medicago truncatula.</title>
        <authorList>
            <person name="Tang H."/>
            <person name="Krishnakumar V."/>
            <person name="Bidwell S."/>
            <person name="Rosen B."/>
            <person name="Chan A."/>
            <person name="Zhou S."/>
            <person name="Gentzbittel L."/>
            <person name="Childs K.L."/>
            <person name="Yandell M."/>
            <person name="Gundlach H."/>
            <person name="Mayer K.F."/>
            <person name="Schwartz D.C."/>
            <person name="Town C.D."/>
        </authorList>
    </citation>
    <scope>GENOME REANNOTATION</scope>
    <source>
        <strain evidence="5">A17</strain>
        <strain evidence="6 7">cv. Jemalong A17</strain>
    </source>
</reference>
<dbReference type="Proteomes" id="UP000002051">
    <property type="component" value="Unassembled WGS sequence"/>
</dbReference>